<organism evidence="5 6">
    <name type="scientific">Lujinxingia sediminis</name>
    <dbReference type="NCBI Taxonomy" id="2480984"/>
    <lineage>
        <taxon>Bacteria</taxon>
        <taxon>Deltaproteobacteria</taxon>
        <taxon>Bradymonadales</taxon>
        <taxon>Lujinxingiaceae</taxon>
        <taxon>Lujinxingia</taxon>
    </lineage>
</organism>
<dbReference type="PANTHER" id="PTHR48094">
    <property type="entry name" value="PROTEIN/NUCLEIC ACID DEGLYCASE DJ-1-RELATED"/>
    <property type="match status" value="1"/>
</dbReference>
<evidence type="ECO:0000313" key="5">
    <source>
        <dbReference type="EMBL" id="RVU43014.1"/>
    </source>
</evidence>
<dbReference type="InterPro" id="IPR029062">
    <property type="entry name" value="Class_I_gatase-like"/>
</dbReference>
<keyword evidence="6" id="KW-1185">Reference proteome</keyword>
<dbReference type="InterPro" id="IPR002818">
    <property type="entry name" value="DJ-1/PfpI"/>
</dbReference>
<keyword evidence="5" id="KW-0315">Glutamine amidotransferase</keyword>
<evidence type="ECO:0000256" key="1">
    <source>
        <dbReference type="ARBA" id="ARBA00023016"/>
    </source>
</evidence>
<feature type="domain" description="DJ-1/PfpI" evidence="4">
    <location>
        <begin position="13"/>
        <end position="209"/>
    </location>
</feature>
<evidence type="ECO:0000259" key="4">
    <source>
        <dbReference type="Pfam" id="PF01965"/>
    </source>
</evidence>
<dbReference type="CDD" id="cd03141">
    <property type="entry name" value="GATase1_Hsp31_like"/>
    <property type="match status" value="1"/>
</dbReference>
<keyword evidence="2" id="KW-0456">Lyase</keyword>
<dbReference type="InterPro" id="IPR050325">
    <property type="entry name" value="Prot/Nucl_acid_deglycase"/>
</dbReference>
<dbReference type="PANTHER" id="PTHR48094:SF11">
    <property type="entry name" value="GLUTATHIONE-INDEPENDENT GLYOXALASE HSP31-RELATED"/>
    <property type="match status" value="1"/>
</dbReference>
<evidence type="ECO:0000313" key="6">
    <source>
        <dbReference type="Proteomes" id="UP000282926"/>
    </source>
</evidence>
<dbReference type="Gene3D" id="3.40.50.880">
    <property type="match status" value="1"/>
</dbReference>
<evidence type="ECO:0000256" key="2">
    <source>
        <dbReference type="ARBA" id="ARBA00023239"/>
    </source>
</evidence>
<dbReference type="SUPFAM" id="SSF52317">
    <property type="entry name" value="Class I glutamine amidotransferase-like"/>
    <property type="match status" value="1"/>
</dbReference>
<comment type="similarity">
    <text evidence="3">Belongs to the peptidase C56 family. HSP31-like subfamily.</text>
</comment>
<reference evidence="5 6" key="1">
    <citation type="submission" date="2019-01" db="EMBL/GenBank/DDBJ databases">
        <title>Lujinxingia litoralis gen. nov., sp. nov. and Lujinxingia sediminis gen. nov., sp. nov., new members in the order Bradymonadales, isolated from coastal sediment.</title>
        <authorList>
            <person name="Li C.-M."/>
        </authorList>
    </citation>
    <scope>NUCLEOTIDE SEQUENCE [LARGE SCALE GENOMIC DNA]</scope>
    <source>
        <strain evidence="5 6">SEH01</strain>
    </source>
</reference>
<protein>
    <submittedName>
        <fullName evidence="5">Type 1 glutamine amidotransferase domain-containing protein</fullName>
    </submittedName>
</protein>
<dbReference type="Proteomes" id="UP000282926">
    <property type="component" value="Unassembled WGS sequence"/>
</dbReference>
<sequence>MLGDTDTPTGYYLSEVTHPWSVLTEAGYTIDFASPQGGPVAADPKSLDMDDPINARFWEDNALRSQLDTTLAIHQVVPEHYRAIFFAGGHGTMWDFADSAAVQRVTARIWEAGGTVAAVCHGPAALLNVQLSDGQWLVADREVTGFTDAEERAVELDQVVPFLLESELRERGANFEGADNFQENVVVDGRLITGQNPASATGVGEAIVEVLNTSHDTPDVAY</sequence>
<comment type="caution">
    <text evidence="5">The sequence shown here is derived from an EMBL/GenBank/DDBJ whole genome shotgun (WGS) entry which is preliminary data.</text>
</comment>
<gene>
    <name evidence="5" type="ORF">EA187_13615</name>
</gene>
<evidence type="ECO:0000256" key="3">
    <source>
        <dbReference type="ARBA" id="ARBA00038493"/>
    </source>
</evidence>
<keyword evidence="1" id="KW-0346">Stress response</keyword>
<dbReference type="Pfam" id="PF01965">
    <property type="entry name" value="DJ-1_PfpI"/>
    <property type="match status" value="1"/>
</dbReference>
<dbReference type="EMBL" id="SADD01000008">
    <property type="protein sequence ID" value="RVU43014.1"/>
    <property type="molecule type" value="Genomic_DNA"/>
</dbReference>
<name>A0ABY0CS03_9DELT</name>
<proteinExistence type="inferred from homology"/>
<accession>A0ABY0CS03</accession>